<dbReference type="eggNOG" id="COG1261">
    <property type="taxonomic scope" value="Bacteria"/>
</dbReference>
<dbReference type="Pfam" id="PF13144">
    <property type="entry name" value="ChapFlgA"/>
    <property type="match status" value="1"/>
</dbReference>
<reference evidence="7 8" key="1">
    <citation type="journal article" date="2010" name="J. Bacteriol.">
        <title>Genome sequences of Oceanicola granulosus HTCC2516(T) and Oceanicola batsensis HTCC2597(TDelta).</title>
        <authorList>
            <person name="Thrash J.C."/>
            <person name="Cho J.C."/>
            <person name="Vergin K.L."/>
            <person name="Giovannoni S.J."/>
        </authorList>
    </citation>
    <scope>NUCLEOTIDE SEQUENCE [LARGE SCALE GENOMIC DNA]</scope>
    <source>
        <strain evidence="8">ATCC BAA-861 / DSM 15982 / KCTC 12143 / HTCC2516</strain>
    </source>
</reference>
<comment type="function">
    <text evidence="4">Involved in the assembly process of the P-ring formation. It may associate with FlgF on the rod constituting a structure essential for the P-ring assembly or may act as a modulator protein for the P-ring assembly.</text>
</comment>
<evidence type="ECO:0000313" key="7">
    <source>
        <dbReference type="EMBL" id="EAR50734.1"/>
    </source>
</evidence>
<name>Q2CDH7_OCEGH</name>
<keyword evidence="7" id="KW-0969">Cilium</keyword>
<dbReference type="AlphaFoldDB" id="Q2CDH7"/>
<evidence type="ECO:0000256" key="1">
    <source>
        <dbReference type="ARBA" id="ARBA00004418"/>
    </source>
</evidence>
<feature type="signal peptide" evidence="5">
    <location>
        <begin position="1"/>
        <end position="15"/>
    </location>
</feature>
<protein>
    <recommendedName>
        <fullName evidence="4">Flagella basal body P-ring formation protein FlgA</fullName>
    </recommendedName>
</protein>
<dbReference type="InterPro" id="IPR017585">
    <property type="entry name" value="SAF_FlgA"/>
</dbReference>
<comment type="similarity">
    <text evidence="4">Belongs to the FlgA family.</text>
</comment>
<evidence type="ECO:0000259" key="6">
    <source>
        <dbReference type="SMART" id="SM00858"/>
    </source>
</evidence>
<dbReference type="GO" id="GO:0042597">
    <property type="term" value="C:periplasmic space"/>
    <property type="evidence" value="ECO:0007669"/>
    <property type="project" value="UniProtKB-SubCell"/>
</dbReference>
<feature type="chain" id="PRO_5012158329" description="Flagella basal body P-ring formation protein FlgA" evidence="5">
    <location>
        <begin position="16"/>
        <end position="136"/>
    </location>
</feature>
<keyword evidence="7" id="KW-0966">Cell projection</keyword>
<evidence type="ECO:0000256" key="3">
    <source>
        <dbReference type="ARBA" id="ARBA00022764"/>
    </source>
</evidence>
<proteinExistence type="inferred from homology"/>
<evidence type="ECO:0000313" key="8">
    <source>
        <dbReference type="Proteomes" id="UP000003635"/>
    </source>
</evidence>
<keyword evidence="4" id="KW-1005">Bacterial flagellum biogenesis</keyword>
<dbReference type="PANTHER" id="PTHR36307:SF1">
    <property type="entry name" value="FLAGELLA BASAL BODY P-RING FORMATION PROTEIN FLGA"/>
    <property type="match status" value="1"/>
</dbReference>
<comment type="caution">
    <text evidence="7">The sequence shown here is derived from an EMBL/GenBank/DDBJ whole genome shotgun (WGS) entry which is preliminary data.</text>
</comment>
<evidence type="ECO:0000256" key="5">
    <source>
        <dbReference type="SAM" id="SignalP"/>
    </source>
</evidence>
<dbReference type="EMBL" id="AAOT01000023">
    <property type="protein sequence ID" value="EAR50734.1"/>
    <property type="molecule type" value="Genomic_DNA"/>
</dbReference>
<dbReference type="Gene3D" id="2.30.30.760">
    <property type="match status" value="1"/>
</dbReference>
<sequence length="136" mass="14055">MRWLALLLLAGPAAAETLVATRTIRAQEIIAAADLALDAAEFAGGTSDAALLVGQEARVAIYAGRPVRPADVGPPAIVERNAILPLIYNSNGLTISTDGRALDRAASGEIIRVMNLSSRTTVTARIGPDGAGYVSF</sequence>
<comment type="subcellular location">
    <subcellularLocation>
        <location evidence="1 4">Periplasm</location>
    </subcellularLocation>
</comment>
<dbReference type="NCBIfam" id="TIGR03170">
    <property type="entry name" value="flgA_cterm"/>
    <property type="match status" value="1"/>
</dbReference>
<evidence type="ECO:0000256" key="4">
    <source>
        <dbReference type="RuleBase" id="RU362063"/>
    </source>
</evidence>
<dbReference type="SMART" id="SM00858">
    <property type="entry name" value="SAF"/>
    <property type="match status" value="1"/>
</dbReference>
<feature type="domain" description="SAF" evidence="6">
    <location>
        <begin position="15"/>
        <end position="73"/>
    </location>
</feature>
<dbReference type="Proteomes" id="UP000003635">
    <property type="component" value="Unassembled WGS sequence"/>
</dbReference>
<dbReference type="HOGENOM" id="CLU_131516_2_0_5"/>
<keyword evidence="2 5" id="KW-0732">Signal</keyword>
<keyword evidence="8" id="KW-1185">Reference proteome</keyword>
<evidence type="ECO:0000256" key="2">
    <source>
        <dbReference type="ARBA" id="ARBA00022729"/>
    </source>
</evidence>
<dbReference type="STRING" id="314256.OG2516_10034"/>
<gene>
    <name evidence="7" type="ORF">OG2516_10034</name>
</gene>
<dbReference type="InterPro" id="IPR013974">
    <property type="entry name" value="SAF"/>
</dbReference>
<keyword evidence="7" id="KW-0282">Flagellum</keyword>
<keyword evidence="3 4" id="KW-0574">Periplasm</keyword>
<dbReference type="InterPro" id="IPR039246">
    <property type="entry name" value="Flagellar_FlgA"/>
</dbReference>
<dbReference type="GO" id="GO:0044780">
    <property type="term" value="P:bacterial-type flagellum assembly"/>
    <property type="evidence" value="ECO:0007669"/>
    <property type="project" value="InterPro"/>
</dbReference>
<accession>Q2CDH7</accession>
<dbReference type="RefSeq" id="WP_007255527.1">
    <property type="nucleotide sequence ID" value="NZ_CH724107.1"/>
</dbReference>
<dbReference type="PANTHER" id="PTHR36307">
    <property type="entry name" value="FLAGELLA BASAL BODY P-RING FORMATION PROTEIN FLGA"/>
    <property type="match status" value="1"/>
</dbReference>
<organism evidence="7 8">
    <name type="scientific">Oceanicola granulosus (strain ATCC BAA-861 / DSM 15982 / KCTC 12143 / HTCC2516)</name>
    <dbReference type="NCBI Taxonomy" id="314256"/>
    <lineage>
        <taxon>Bacteria</taxon>
        <taxon>Pseudomonadati</taxon>
        <taxon>Pseudomonadota</taxon>
        <taxon>Alphaproteobacteria</taxon>
        <taxon>Rhodobacterales</taxon>
        <taxon>Roseobacteraceae</taxon>
        <taxon>Oceanicola</taxon>
    </lineage>
</organism>